<reference evidence="2 3" key="2">
    <citation type="submission" date="2020-07" db="EMBL/GenBank/DDBJ databases">
        <title>Genome assembly of wild tea tree DASZ reveals pedigree and selection history of tea varieties.</title>
        <authorList>
            <person name="Zhang W."/>
        </authorList>
    </citation>
    <scope>NUCLEOTIDE SEQUENCE [LARGE SCALE GENOMIC DNA]</scope>
    <source>
        <strain evidence="3">cv. G240</strain>
        <tissue evidence="2">Leaf</tissue>
    </source>
</reference>
<proteinExistence type="predicted"/>
<sequence>MVKLGRDGGNDDDGLGGERGRRQLLRSEGEAVTMEVAGDIVQKEEPDEASNIFMGLKPVSEIKEVVVQNVENGDSKDKVVESEEKKTDIVIGTSCQCSCTSSIMESPDDLQLKLKEPLSAPF</sequence>
<feature type="region of interest" description="Disordered" evidence="1">
    <location>
        <begin position="1"/>
        <end position="29"/>
    </location>
</feature>
<name>A0A7J7HYS7_CAMSI</name>
<evidence type="ECO:0000256" key="1">
    <source>
        <dbReference type="SAM" id="MobiDB-lite"/>
    </source>
</evidence>
<organism evidence="2 3">
    <name type="scientific">Camellia sinensis</name>
    <name type="common">Tea plant</name>
    <name type="synonym">Thea sinensis</name>
    <dbReference type="NCBI Taxonomy" id="4442"/>
    <lineage>
        <taxon>Eukaryota</taxon>
        <taxon>Viridiplantae</taxon>
        <taxon>Streptophyta</taxon>
        <taxon>Embryophyta</taxon>
        <taxon>Tracheophyta</taxon>
        <taxon>Spermatophyta</taxon>
        <taxon>Magnoliopsida</taxon>
        <taxon>eudicotyledons</taxon>
        <taxon>Gunneridae</taxon>
        <taxon>Pentapetalae</taxon>
        <taxon>asterids</taxon>
        <taxon>Ericales</taxon>
        <taxon>Theaceae</taxon>
        <taxon>Camellia</taxon>
    </lineage>
</organism>
<reference evidence="3" key="1">
    <citation type="journal article" date="2020" name="Nat. Commun.">
        <title>Genome assembly of wild tea tree DASZ reveals pedigree and selection history of tea varieties.</title>
        <authorList>
            <person name="Zhang W."/>
            <person name="Zhang Y."/>
            <person name="Qiu H."/>
            <person name="Guo Y."/>
            <person name="Wan H."/>
            <person name="Zhang X."/>
            <person name="Scossa F."/>
            <person name="Alseekh S."/>
            <person name="Zhang Q."/>
            <person name="Wang P."/>
            <person name="Xu L."/>
            <person name="Schmidt M.H."/>
            <person name="Jia X."/>
            <person name="Li D."/>
            <person name="Zhu A."/>
            <person name="Guo F."/>
            <person name="Chen W."/>
            <person name="Ni D."/>
            <person name="Usadel B."/>
            <person name="Fernie A.R."/>
            <person name="Wen W."/>
        </authorList>
    </citation>
    <scope>NUCLEOTIDE SEQUENCE [LARGE SCALE GENOMIC DNA]</scope>
    <source>
        <strain evidence="3">cv. G240</strain>
    </source>
</reference>
<accession>A0A7J7HYS7</accession>
<dbReference type="EMBL" id="JACBKZ010000002">
    <property type="protein sequence ID" value="KAF5957058.1"/>
    <property type="molecule type" value="Genomic_DNA"/>
</dbReference>
<feature type="compositionally biased region" description="Basic and acidic residues" evidence="1">
    <location>
        <begin position="16"/>
        <end position="29"/>
    </location>
</feature>
<gene>
    <name evidence="2" type="ORF">HYC85_004283</name>
</gene>
<protein>
    <submittedName>
        <fullName evidence="2">Uncharacterized protein</fullName>
    </submittedName>
</protein>
<evidence type="ECO:0000313" key="2">
    <source>
        <dbReference type="EMBL" id="KAF5957058.1"/>
    </source>
</evidence>
<evidence type="ECO:0000313" key="3">
    <source>
        <dbReference type="Proteomes" id="UP000593564"/>
    </source>
</evidence>
<comment type="caution">
    <text evidence="2">The sequence shown here is derived from an EMBL/GenBank/DDBJ whole genome shotgun (WGS) entry which is preliminary data.</text>
</comment>
<dbReference type="AlphaFoldDB" id="A0A7J7HYS7"/>
<keyword evidence="3" id="KW-1185">Reference proteome</keyword>
<dbReference type="Proteomes" id="UP000593564">
    <property type="component" value="Unassembled WGS sequence"/>
</dbReference>